<dbReference type="EMBL" id="CAJNOJ010000415">
    <property type="protein sequence ID" value="CAF1440132.1"/>
    <property type="molecule type" value="Genomic_DNA"/>
</dbReference>
<evidence type="ECO:0000313" key="3">
    <source>
        <dbReference type="Proteomes" id="UP000663828"/>
    </source>
</evidence>
<name>A0A815YLD6_ADIRI</name>
<sequence>MAPKSSMSKSVGLRSRLSRSKLIGGRAESSRKLETQVWASIGINLNTTHPFTFNFIVPSRLRTGCIPHPAEL</sequence>
<evidence type="ECO:0000313" key="2">
    <source>
        <dbReference type="EMBL" id="CAF1571181.1"/>
    </source>
</evidence>
<dbReference type="Proteomes" id="UP000663828">
    <property type="component" value="Unassembled WGS sequence"/>
</dbReference>
<comment type="caution">
    <text evidence="2">The sequence shown here is derived from an EMBL/GenBank/DDBJ whole genome shotgun (WGS) entry which is preliminary data.</text>
</comment>
<dbReference type="Proteomes" id="UP000663852">
    <property type="component" value="Unassembled WGS sequence"/>
</dbReference>
<dbReference type="AlphaFoldDB" id="A0A815YLD6"/>
<gene>
    <name evidence="1" type="ORF">EDS130_LOCUS38810</name>
    <name evidence="2" type="ORF">XAT740_LOCUS44493</name>
</gene>
<proteinExistence type="predicted"/>
<organism evidence="2 3">
    <name type="scientific">Adineta ricciae</name>
    <name type="common">Rotifer</name>
    <dbReference type="NCBI Taxonomy" id="249248"/>
    <lineage>
        <taxon>Eukaryota</taxon>
        <taxon>Metazoa</taxon>
        <taxon>Spiralia</taxon>
        <taxon>Gnathifera</taxon>
        <taxon>Rotifera</taxon>
        <taxon>Eurotatoria</taxon>
        <taxon>Bdelloidea</taxon>
        <taxon>Adinetida</taxon>
        <taxon>Adinetidae</taxon>
        <taxon>Adineta</taxon>
    </lineage>
</organism>
<accession>A0A815YLD6</accession>
<keyword evidence="3" id="KW-1185">Reference proteome</keyword>
<protein>
    <submittedName>
        <fullName evidence="2">Uncharacterized protein</fullName>
    </submittedName>
</protein>
<dbReference type="EMBL" id="CAJNOR010005649">
    <property type="protein sequence ID" value="CAF1571181.1"/>
    <property type="molecule type" value="Genomic_DNA"/>
</dbReference>
<evidence type="ECO:0000313" key="1">
    <source>
        <dbReference type="EMBL" id="CAF1440132.1"/>
    </source>
</evidence>
<reference evidence="2" key="1">
    <citation type="submission" date="2021-02" db="EMBL/GenBank/DDBJ databases">
        <authorList>
            <person name="Nowell W R."/>
        </authorList>
    </citation>
    <scope>NUCLEOTIDE SEQUENCE</scope>
</reference>